<comment type="caution">
    <text evidence="8">The sequence shown here is derived from an EMBL/GenBank/DDBJ whole genome shotgun (WGS) entry which is preliminary data.</text>
</comment>
<dbReference type="InterPro" id="IPR010910">
    <property type="entry name" value="Nitrate/nitrite_sensing_bac"/>
</dbReference>
<dbReference type="InterPro" id="IPR004090">
    <property type="entry name" value="Chemotax_Me-accpt_rcpt"/>
</dbReference>
<keyword evidence="9" id="KW-1185">Reference proteome</keyword>
<dbReference type="InterPro" id="IPR003660">
    <property type="entry name" value="HAMP_dom"/>
</dbReference>
<proteinExistence type="inferred from homology"/>
<dbReference type="GO" id="GO:0004888">
    <property type="term" value="F:transmembrane signaling receptor activity"/>
    <property type="evidence" value="ECO:0007669"/>
    <property type="project" value="InterPro"/>
</dbReference>
<dbReference type="Gene3D" id="6.10.340.10">
    <property type="match status" value="1"/>
</dbReference>
<feature type="transmembrane region" description="Helical" evidence="4">
    <location>
        <begin position="310"/>
        <end position="333"/>
    </location>
</feature>
<feature type="domain" description="HAMP" evidence="6">
    <location>
        <begin position="334"/>
        <end position="387"/>
    </location>
</feature>
<dbReference type="RefSeq" id="WP_149469473.1">
    <property type="nucleotide sequence ID" value="NZ_QOKW01000009.1"/>
</dbReference>
<reference evidence="8 9" key="1">
    <citation type="submission" date="2018-07" db="EMBL/GenBank/DDBJ databases">
        <title>Genome sequence of Azospirillum sp. ATCC 49961.</title>
        <authorList>
            <person name="Sant'Anna F.H."/>
            <person name="Baldani J.I."/>
            <person name="Zilli J.E."/>
            <person name="Reis V.M."/>
            <person name="Hartmann A."/>
            <person name="Cruz L."/>
            <person name="de Souza E.M."/>
            <person name="de Oliveira Pedrosa F."/>
            <person name="Passaglia L.M.P."/>
        </authorList>
    </citation>
    <scope>NUCLEOTIDE SEQUENCE [LARGE SCALE GENOMIC DNA]</scope>
    <source>
        <strain evidence="8 9">ATCC 49961</strain>
    </source>
</reference>
<dbReference type="EMBL" id="QOKW01000009">
    <property type="protein sequence ID" value="KAA0680374.1"/>
    <property type="molecule type" value="Genomic_DNA"/>
</dbReference>
<dbReference type="GO" id="GO:0007165">
    <property type="term" value="P:signal transduction"/>
    <property type="evidence" value="ECO:0007669"/>
    <property type="project" value="UniProtKB-KW"/>
</dbReference>
<evidence type="ECO:0000256" key="1">
    <source>
        <dbReference type="ARBA" id="ARBA00023224"/>
    </source>
</evidence>
<organism evidence="8 9">
    <name type="scientific">Roseomonas genomospecies 6</name>
    <dbReference type="NCBI Taxonomy" id="214106"/>
    <lineage>
        <taxon>Bacteria</taxon>
        <taxon>Pseudomonadati</taxon>
        <taxon>Pseudomonadota</taxon>
        <taxon>Alphaproteobacteria</taxon>
        <taxon>Acetobacterales</taxon>
        <taxon>Roseomonadaceae</taxon>
        <taxon>Roseomonas</taxon>
    </lineage>
</organism>
<dbReference type="SUPFAM" id="SSF58104">
    <property type="entry name" value="Methyl-accepting chemotaxis protein (MCP) signaling domain"/>
    <property type="match status" value="1"/>
</dbReference>
<dbReference type="GO" id="GO:0016020">
    <property type="term" value="C:membrane"/>
    <property type="evidence" value="ECO:0007669"/>
    <property type="project" value="InterPro"/>
</dbReference>
<dbReference type="Pfam" id="PF00672">
    <property type="entry name" value="HAMP"/>
    <property type="match status" value="1"/>
</dbReference>
<keyword evidence="4" id="KW-0812">Transmembrane</keyword>
<dbReference type="PROSITE" id="PS50111">
    <property type="entry name" value="CHEMOTAXIS_TRANSDUC_2"/>
    <property type="match status" value="1"/>
</dbReference>
<comment type="similarity">
    <text evidence="2">Belongs to the methyl-accepting chemotaxis (MCP) protein family.</text>
</comment>
<feature type="domain" description="NIT" evidence="7">
    <location>
        <begin position="54"/>
        <end position="303"/>
    </location>
</feature>
<dbReference type="InterPro" id="IPR013587">
    <property type="entry name" value="Nitrate/nitrite_sensing"/>
</dbReference>
<evidence type="ECO:0000256" key="2">
    <source>
        <dbReference type="ARBA" id="ARBA00029447"/>
    </source>
</evidence>
<gene>
    <name evidence="8" type="ORF">DS843_13775</name>
</gene>
<evidence type="ECO:0000256" key="4">
    <source>
        <dbReference type="SAM" id="Phobius"/>
    </source>
</evidence>
<keyword evidence="4" id="KW-1133">Transmembrane helix</keyword>
<dbReference type="SMART" id="SM00304">
    <property type="entry name" value="HAMP"/>
    <property type="match status" value="1"/>
</dbReference>
<sequence length="684" mass="71347">MFGLLSALSIRGKVLTALLLPMLGLLAFAGVTVAERWQTARAFEELQGLTDSVTRISALIHELQKERGSSALFIGSRGSQFRAELDAQRAQTDRILADVKALASASGGDARAFSGTLGAALRGLEELTARRKAVDALALPGPESFAYYTGPILALLDAATGLPHHTTDGAVGVQLVAYLNFIQGKERAGQERATGATGFAAGRFDPAVHQRMIGLIAAQDTYFAMFRALATAEQAAQFGAMSEGAPLDAVRPMRKTALDGGLAGALQGIQAPVWFQKATDRIEGMKAVEDRLAADLHGLTARRAADADRAFAVVASLSAVVLLVTLGLAYGIIADVAGSIARVTEATHRLADGDLDIALPRTGRRDEIGTLYAALATFRANAMERRRLEAEQERMKEQAEADKRRTLNSLADGFESSVEHVAQTVKTFATGMQGSAEKLTNTAQETSQRSVVMSSAAEQVSGNVHTVAAAAEELHASIGEIARQVVEASEVSRRAVQEADDTSATVQGLAAAVERIGEVGKLISAIAAQTNLLALNATIEAARAGEAGKGFAVVANEVKNLAGQTARATGDIESQVAAIQAGTRKAVEAIGAISGTIGIISNINTTVAAAVEQQGAATREITRNVQQAASGTSEVSTAISGVLGAANLTGDEARDVLTTASDLVRQANLLWTEMTGFVNRVRSA</sequence>
<keyword evidence="4" id="KW-0472">Membrane</keyword>
<dbReference type="CDD" id="cd06225">
    <property type="entry name" value="HAMP"/>
    <property type="match status" value="1"/>
</dbReference>
<dbReference type="PANTHER" id="PTHR32089">
    <property type="entry name" value="METHYL-ACCEPTING CHEMOTAXIS PROTEIN MCPB"/>
    <property type="match status" value="1"/>
</dbReference>
<dbReference type="Pfam" id="PF08376">
    <property type="entry name" value="NIT"/>
    <property type="match status" value="1"/>
</dbReference>
<evidence type="ECO:0000313" key="9">
    <source>
        <dbReference type="Proteomes" id="UP000480854"/>
    </source>
</evidence>
<feature type="domain" description="Methyl-accepting transducer" evidence="5">
    <location>
        <begin position="428"/>
        <end position="650"/>
    </location>
</feature>
<dbReference type="InterPro" id="IPR004089">
    <property type="entry name" value="MCPsignal_dom"/>
</dbReference>
<dbReference type="PROSITE" id="PS50885">
    <property type="entry name" value="HAMP"/>
    <property type="match status" value="1"/>
</dbReference>
<dbReference type="Gene3D" id="1.10.287.950">
    <property type="entry name" value="Methyl-accepting chemotaxis protein"/>
    <property type="match status" value="1"/>
</dbReference>
<dbReference type="SMART" id="SM00283">
    <property type="entry name" value="MA"/>
    <property type="match status" value="1"/>
</dbReference>
<accession>A0A9W7TY13</accession>
<dbReference type="Proteomes" id="UP000480854">
    <property type="component" value="Unassembled WGS sequence"/>
</dbReference>
<evidence type="ECO:0000313" key="8">
    <source>
        <dbReference type="EMBL" id="KAA0680374.1"/>
    </source>
</evidence>
<dbReference type="GO" id="GO:0006935">
    <property type="term" value="P:chemotaxis"/>
    <property type="evidence" value="ECO:0007669"/>
    <property type="project" value="InterPro"/>
</dbReference>
<dbReference type="PRINTS" id="PR00260">
    <property type="entry name" value="CHEMTRNSDUCR"/>
</dbReference>
<keyword evidence="1 3" id="KW-0807">Transducer</keyword>
<dbReference type="PANTHER" id="PTHR32089:SF112">
    <property type="entry name" value="LYSOZYME-LIKE PROTEIN-RELATED"/>
    <property type="match status" value="1"/>
</dbReference>
<dbReference type="OrthoDB" id="2489132at2"/>
<dbReference type="AlphaFoldDB" id="A0A9W7TY13"/>
<evidence type="ECO:0000256" key="3">
    <source>
        <dbReference type="PROSITE-ProRule" id="PRU00284"/>
    </source>
</evidence>
<protein>
    <submittedName>
        <fullName evidence="8">Methyl-accepting chemotaxis protein</fullName>
    </submittedName>
</protein>
<evidence type="ECO:0000259" key="5">
    <source>
        <dbReference type="PROSITE" id="PS50111"/>
    </source>
</evidence>
<dbReference type="PROSITE" id="PS50906">
    <property type="entry name" value="NIT"/>
    <property type="match status" value="1"/>
</dbReference>
<evidence type="ECO:0000259" key="6">
    <source>
        <dbReference type="PROSITE" id="PS50885"/>
    </source>
</evidence>
<evidence type="ECO:0000259" key="7">
    <source>
        <dbReference type="PROSITE" id="PS50906"/>
    </source>
</evidence>
<name>A0A9W7TY13_9PROT</name>
<dbReference type="Pfam" id="PF00015">
    <property type="entry name" value="MCPsignal"/>
    <property type="match status" value="1"/>
</dbReference>